<dbReference type="PROSITE" id="PS50011">
    <property type="entry name" value="PROTEIN_KINASE_DOM"/>
    <property type="match status" value="2"/>
</dbReference>
<comment type="caution">
    <text evidence="7">The sequence shown here is derived from an EMBL/GenBank/DDBJ whole genome shotgun (WGS) entry which is preliminary data.</text>
</comment>
<keyword evidence="4" id="KW-0067">ATP-binding</keyword>
<evidence type="ECO:0000256" key="2">
    <source>
        <dbReference type="ARBA" id="ARBA00022741"/>
    </source>
</evidence>
<dbReference type="PROSITE" id="PS00109">
    <property type="entry name" value="PROTEIN_KINASE_TYR"/>
    <property type="match status" value="2"/>
</dbReference>
<keyword evidence="2" id="KW-0547">Nucleotide-binding</keyword>
<evidence type="ECO:0000256" key="4">
    <source>
        <dbReference type="ARBA" id="ARBA00022840"/>
    </source>
</evidence>
<evidence type="ECO:0000256" key="1">
    <source>
        <dbReference type="ARBA" id="ARBA00022679"/>
    </source>
</evidence>
<dbReference type="InterPro" id="IPR001245">
    <property type="entry name" value="Ser-Thr/Tyr_kinase_cat_dom"/>
</dbReference>
<dbReference type="PANTHER" id="PTHR44329:SF288">
    <property type="entry name" value="MITOGEN-ACTIVATED PROTEIN KINASE KINASE KINASE 20"/>
    <property type="match status" value="1"/>
</dbReference>
<dbReference type="Pfam" id="PF07714">
    <property type="entry name" value="PK_Tyr_Ser-Thr"/>
    <property type="match status" value="2"/>
</dbReference>
<reference evidence="7" key="1">
    <citation type="submission" date="2020-05" db="EMBL/GenBank/DDBJ databases">
        <title>Mycena genomes resolve the evolution of fungal bioluminescence.</title>
        <authorList>
            <person name="Tsai I.J."/>
        </authorList>
    </citation>
    <scope>NUCLEOTIDE SEQUENCE</scope>
    <source>
        <strain evidence="7">160909Yilan</strain>
    </source>
</reference>
<dbReference type="PANTHER" id="PTHR44329">
    <property type="entry name" value="SERINE/THREONINE-PROTEIN KINASE TNNI3K-RELATED"/>
    <property type="match status" value="1"/>
</dbReference>
<proteinExistence type="predicted"/>
<sequence length="1418" mass="156195">MASESPKIDNSSHGGTGGQGGGANLTLNQNFYSNAGPPASSQLSGPGTPDSTPLLSQHNAHSNAGPPASSQLSAPVTQGDLAAHPESETYCDELLRQGRGFPLFVPQPQLNPPAEWRTRGIAIGDVGQVTPAGSFDFFFNIYLGADDPINANGVPEGFEPLPRENTFEVEPFIIEGGNFVGSRTVTHTGVDGKQEFPGGRFDFSCQQSTGAILALPHGAHQEQLLNLRKMELYAAEHAGSWYKYANITRGRGLVNGRLYLITGWEKAKSWGIAYFRDVSRQSEFKLSFGPTTDAANGYKYRWSGSQYRYKQADSPLDDGIPLNHTTFIHALAISLGERVWEKLFGNGLGICEPLDWSTVQKNSGRHRTMGVVVLYRQGPHFRTSLGGSASSRGRHATASAPGDGIVTDAFPIVQIIHPSQIIHQHILREAPKANVVITHDDAWRDVFKEDGTRMTGQTVSELQQAIFDRFEIVEEDGAAFLRAKSNPAVYEALVSCLKDACDAGIPSHNPRDAQLHTALDRCLLSMASDNAVDGIVKSVEHLKTLLELSTKLGLANDSKLRMALRRDEERIAILLMSIFTSKSLEEAVLRLEGDSAQCFLDVVQNTLDKGFFLTPEDAQMARHIIRKLTCSSDKLPSTLFITGITGKEEHPTFGGGFADIYRASYNNRTVALKYMRVSQYMRGSDLRNARLNFCREALVWKELCHPHILPFLGIEKNSFPSSLSMVSPWMEHGTVLNYLKQHGHSNVDKLLYEIAQGLQYLHSRNVVHGDLRGANILVNDDCSACLADFGLSTFSDATSLLTTNRGGMIYWMAPELVNPDGFGMRFARTPASDVYAFGCVCLELYTGRPPFSGIPEPVAMLKVINGERPPRPSSSPAMSDSLWNYVSTYWAQDPKIRPAMQIVAQNMIWPKSQLSASGMGTAQTPHVSRQNTTSPQAAVYSESGNYCSQPPPSQRATVMPTQIFIYEALISCLKDACDAGMHGQSPRDTQLHTTLDGYLLSMASDNVVDGIVRSAEHLKTLLELSAELGLANDSKLRLALHRDGERIATLLRSIFTSASLEEAVLSLEGDSAQCFLDVVQNTLDKGFLLAPEDAQMARHIIRKLTCSSDELPSTLFITGITRKEEHPAFGGGFADIYRASYNNRTVALKSMRVIQDMRGSDSRNIRLKFCREALVWKELSHPHILPFLGIDGNSFPSPLSMVSPWMGHGTVLNYLEQYGHSNVDRLLYEIAQGLQYLHSRNVVHGDLRGANILINDDWSACLADFGLSIFSDATFFITTNRRPSAYWMAPELLAPNRFGMRFARTPASDVYSFGCVCLELYTGRPPFSGILSEPGAMLKVVNGERPPRPSSSPAMSDSLWNYVSTYWAQEPSIRPAMQVVAQNMIWPQPPPEEERPPKDPHTIADEEQNQRPSNLEPT</sequence>
<protein>
    <submittedName>
        <fullName evidence="7">Kinase-like protein</fullName>
    </submittedName>
</protein>
<dbReference type="InterPro" id="IPR051681">
    <property type="entry name" value="Ser/Thr_Kinases-Pseudokinases"/>
</dbReference>
<dbReference type="Gene3D" id="1.10.510.10">
    <property type="entry name" value="Transferase(Phosphotransferase) domain 1"/>
    <property type="match status" value="2"/>
</dbReference>
<keyword evidence="8" id="KW-1185">Reference proteome</keyword>
<organism evidence="7 8">
    <name type="scientific">Mycena sanguinolenta</name>
    <dbReference type="NCBI Taxonomy" id="230812"/>
    <lineage>
        <taxon>Eukaryota</taxon>
        <taxon>Fungi</taxon>
        <taxon>Dikarya</taxon>
        <taxon>Basidiomycota</taxon>
        <taxon>Agaricomycotina</taxon>
        <taxon>Agaricomycetes</taxon>
        <taxon>Agaricomycetidae</taxon>
        <taxon>Agaricales</taxon>
        <taxon>Marasmiineae</taxon>
        <taxon>Mycenaceae</taxon>
        <taxon>Mycena</taxon>
    </lineage>
</organism>
<keyword evidence="3 7" id="KW-0418">Kinase</keyword>
<dbReference type="GO" id="GO:0004674">
    <property type="term" value="F:protein serine/threonine kinase activity"/>
    <property type="evidence" value="ECO:0007669"/>
    <property type="project" value="TreeGrafter"/>
</dbReference>
<evidence type="ECO:0000256" key="3">
    <source>
        <dbReference type="ARBA" id="ARBA00022777"/>
    </source>
</evidence>
<dbReference type="Proteomes" id="UP000623467">
    <property type="component" value="Unassembled WGS sequence"/>
</dbReference>
<evidence type="ECO:0000313" key="7">
    <source>
        <dbReference type="EMBL" id="KAF7374449.1"/>
    </source>
</evidence>
<feature type="region of interest" description="Disordered" evidence="5">
    <location>
        <begin position="1"/>
        <end position="78"/>
    </location>
</feature>
<feature type="region of interest" description="Disordered" evidence="5">
    <location>
        <begin position="1385"/>
        <end position="1418"/>
    </location>
</feature>
<dbReference type="InterPro" id="IPR000719">
    <property type="entry name" value="Prot_kinase_dom"/>
</dbReference>
<dbReference type="GO" id="GO:0005524">
    <property type="term" value="F:ATP binding"/>
    <property type="evidence" value="ECO:0007669"/>
    <property type="project" value="UniProtKB-KW"/>
</dbReference>
<dbReference type="OrthoDB" id="4062651at2759"/>
<dbReference type="InterPro" id="IPR011009">
    <property type="entry name" value="Kinase-like_dom_sf"/>
</dbReference>
<feature type="compositionally biased region" description="Gly residues" evidence="5">
    <location>
        <begin position="14"/>
        <end position="23"/>
    </location>
</feature>
<evidence type="ECO:0000259" key="6">
    <source>
        <dbReference type="PROSITE" id="PS50011"/>
    </source>
</evidence>
<dbReference type="SUPFAM" id="SSF56112">
    <property type="entry name" value="Protein kinase-like (PK-like)"/>
    <property type="match status" value="2"/>
</dbReference>
<accession>A0A8H6ZBX9</accession>
<feature type="compositionally biased region" description="Basic and acidic residues" evidence="5">
    <location>
        <begin position="1392"/>
        <end position="1404"/>
    </location>
</feature>
<keyword evidence="1" id="KW-0808">Transferase</keyword>
<gene>
    <name evidence="7" type="ORF">MSAN_00329000</name>
</gene>
<evidence type="ECO:0000313" key="8">
    <source>
        <dbReference type="Proteomes" id="UP000623467"/>
    </source>
</evidence>
<name>A0A8H6ZBX9_9AGAR</name>
<feature type="compositionally biased region" description="Polar residues" evidence="5">
    <location>
        <begin position="39"/>
        <end position="76"/>
    </location>
</feature>
<evidence type="ECO:0000256" key="5">
    <source>
        <dbReference type="SAM" id="MobiDB-lite"/>
    </source>
</evidence>
<feature type="domain" description="Protein kinase" evidence="6">
    <location>
        <begin position="646"/>
        <end position="910"/>
    </location>
</feature>
<dbReference type="EMBL" id="JACAZH010000002">
    <property type="protein sequence ID" value="KAF7374449.1"/>
    <property type="molecule type" value="Genomic_DNA"/>
</dbReference>
<dbReference type="InterPro" id="IPR008266">
    <property type="entry name" value="Tyr_kinase_AS"/>
</dbReference>
<feature type="domain" description="Protein kinase" evidence="6">
    <location>
        <begin position="1122"/>
        <end position="1387"/>
    </location>
</feature>